<dbReference type="RefSeq" id="WP_141819323.1">
    <property type="nucleotide sequence ID" value="NZ_BAAAIL010000001.1"/>
</dbReference>
<dbReference type="InterPro" id="IPR003965">
    <property type="entry name" value="Fatty_acid_synthase"/>
</dbReference>
<evidence type="ECO:0000313" key="5">
    <source>
        <dbReference type="Proteomes" id="UP000315133"/>
    </source>
</evidence>
<reference evidence="4 5" key="1">
    <citation type="submission" date="2019-06" db="EMBL/GenBank/DDBJ databases">
        <title>Sequencing the genomes of 1000 actinobacteria strains.</title>
        <authorList>
            <person name="Klenk H.-P."/>
        </authorList>
    </citation>
    <scope>NUCLEOTIDE SEQUENCE [LARGE SCALE GENOMIC DNA]</scope>
    <source>
        <strain evidence="4 5">DSM 12362</strain>
    </source>
</reference>
<keyword evidence="5" id="KW-1185">Reference proteome</keyword>
<dbReference type="PRINTS" id="PR01483">
    <property type="entry name" value="FASYNTHASE"/>
</dbReference>
<comment type="similarity">
    <text evidence="1">Belongs to the enoyl-CoA hydratase/isomerase family.</text>
</comment>
<organism evidence="4 5">
    <name type="scientific">Ornithinimicrobium humiphilum</name>
    <dbReference type="NCBI Taxonomy" id="125288"/>
    <lineage>
        <taxon>Bacteria</taxon>
        <taxon>Bacillati</taxon>
        <taxon>Actinomycetota</taxon>
        <taxon>Actinomycetes</taxon>
        <taxon>Micrococcales</taxon>
        <taxon>Ornithinimicrobiaceae</taxon>
        <taxon>Ornithinimicrobium</taxon>
    </lineage>
</organism>
<protein>
    <submittedName>
        <fullName evidence="4">Acyl dehydratase</fullName>
    </submittedName>
</protein>
<gene>
    <name evidence="4" type="ORF">FB476_2547</name>
</gene>
<proteinExistence type="inferred from homology"/>
<dbReference type="GO" id="GO:0006633">
    <property type="term" value="P:fatty acid biosynthetic process"/>
    <property type="evidence" value="ECO:0007669"/>
    <property type="project" value="InterPro"/>
</dbReference>
<name>A0A543KRB6_9MICO</name>
<dbReference type="Pfam" id="PF01575">
    <property type="entry name" value="MaoC_dehydratas"/>
    <property type="match status" value="1"/>
</dbReference>
<evidence type="ECO:0000256" key="2">
    <source>
        <dbReference type="SAM" id="MobiDB-lite"/>
    </source>
</evidence>
<evidence type="ECO:0000313" key="4">
    <source>
        <dbReference type="EMBL" id="TQM97625.1"/>
    </source>
</evidence>
<feature type="domain" description="MaoC-like" evidence="3">
    <location>
        <begin position="197"/>
        <end position="280"/>
    </location>
</feature>
<evidence type="ECO:0000259" key="3">
    <source>
        <dbReference type="Pfam" id="PF01575"/>
    </source>
</evidence>
<dbReference type="EMBL" id="VFPU01000001">
    <property type="protein sequence ID" value="TQM97625.1"/>
    <property type="molecule type" value="Genomic_DNA"/>
</dbReference>
<dbReference type="PANTHER" id="PTHR43841:SF1">
    <property type="entry name" value="3-HYDROXYACYL-THIOESTER DEHYDRATASE X"/>
    <property type="match status" value="1"/>
</dbReference>
<dbReference type="OrthoDB" id="9774179at2"/>
<dbReference type="Gene3D" id="3.10.129.10">
    <property type="entry name" value="Hotdog Thioesterase"/>
    <property type="match status" value="1"/>
</dbReference>
<dbReference type="GO" id="GO:0005835">
    <property type="term" value="C:fatty acid synthase complex"/>
    <property type="evidence" value="ECO:0007669"/>
    <property type="project" value="InterPro"/>
</dbReference>
<feature type="region of interest" description="Disordered" evidence="2">
    <location>
        <begin position="169"/>
        <end position="199"/>
    </location>
</feature>
<comment type="caution">
    <text evidence="4">The sequence shown here is derived from an EMBL/GenBank/DDBJ whole genome shotgun (WGS) entry which is preliminary data.</text>
</comment>
<dbReference type="PANTHER" id="PTHR43841">
    <property type="entry name" value="3-HYDROXYACYL-THIOESTER DEHYDRATASE HTDX-RELATED"/>
    <property type="match status" value="1"/>
</dbReference>
<dbReference type="SUPFAM" id="SSF54637">
    <property type="entry name" value="Thioesterase/thiol ester dehydrase-isomerase"/>
    <property type="match status" value="2"/>
</dbReference>
<dbReference type="InterPro" id="IPR002539">
    <property type="entry name" value="MaoC-like_dom"/>
</dbReference>
<sequence>MTDLPPTSGAAAGDLDVRLLDGAPSIPASLVRGLATAPGRPGARGSLPGHRLVQTGVEQDLRRLADYCELTGSVLGDRVPATWLHVLTFPLQVALMAGRDFPFPMLGMVHVANTMTQHRPVTVAETLALSSWAERMAPHRKGTTVDLVGEARVGDQVVWEGRSTYLVRGAGSQAPAEQSRPAEEAPPVEEPPARSTTELAQWRLPADLGRRYARVAGDANPIHLTALTAKALGFPRAIAHGMWTHARALSALGPRVPESYVVDVQFAKPVLLPSTVVLRGDLGEGSARLAVTSRDGSRTHLSMQVNGL</sequence>
<dbReference type="Proteomes" id="UP000315133">
    <property type="component" value="Unassembled WGS sequence"/>
</dbReference>
<dbReference type="GO" id="GO:0004312">
    <property type="term" value="F:fatty acid synthase activity"/>
    <property type="evidence" value="ECO:0007669"/>
    <property type="project" value="InterPro"/>
</dbReference>
<evidence type="ECO:0000256" key="1">
    <source>
        <dbReference type="ARBA" id="ARBA00005254"/>
    </source>
</evidence>
<accession>A0A543KRB6</accession>
<dbReference type="AlphaFoldDB" id="A0A543KRB6"/>
<dbReference type="InterPro" id="IPR029069">
    <property type="entry name" value="HotDog_dom_sf"/>
</dbReference>